<keyword evidence="1" id="KW-0472">Membrane</keyword>
<keyword evidence="3" id="KW-1185">Reference proteome</keyword>
<reference evidence="2 3" key="1">
    <citation type="submission" date="2018-11" db="EMBL/GenBank/DDBJ databases">
        <title>Draft genome sequence of Gordonia sp. RS15-1S isolated from rice stems.</title>
        <authorList>
            <person name="Muangham S."/>
        </authorList>
    </citation>
    <scope>NUCLEOTIDE SEQUENCE [LARGE SCALE GENOMIC DNA]</scope>
    <source>
        <strain evidence="2 3">RS15-1S</strain>
    </source>
</reference>
<gene>
    <name evidence="2" type="ORF">EF294_05820</name>
</gene>
<evidence type="ECO:0000313" key="2">
    <source>
        <dbReference type="EMBL" id="RPA65338.1"/>
    </source>
</evidence>
<dbReference type="AlphaFoldDB" id="A0A3N4GWX3"/>
<name>A0A3N4GWX3_9ACTN</name>
<dbReference type="Proteomes" id="UP000267536">
    <property type="component" value="Unassembled WGS sequence"/>
</dbReference>
<evidence type="ECO:0000256" key="1">
    <source>
        <dbReference type="SAM" id="Phobius"/>
    </source>
</evidence>
<dbReference type="EMBL" id="RKMH01000003">
    <property type="protein sequence ID" value="RPA65338.1"/>
    <property type="molecule type" value="Genomic_DNA"/>
</dbReference>
<evidence type="ECO:0000313" key="3">
    <source>
        <dbReference type="Proteomes" id="UP000267536"/>
    </source>
</evidence>
<organism evidence="2 3">
    <name type="scientific">Gordonia oryzae</name>
    <dbReference type="NCBI Taxonomy" id="2487349"/>
    <lineage>
        <taxon>Bacteria</taxon>
        <taxon>Bacillati</taxon>
        <taxon>Actinomycetota</taxon>
        <taxon>Actinomycetes</taxon>
        <taxon>Mycobacteriales</taxon>
        <taxon>Gordoniaceae</taxon>
        <taxon>Gordonia</taxon>
    </lineage>
</organism>
<accession>A0A3N4GWX3</accession>
<comment type="caution">
    <text evidence="2">The sequence shown here is derived from an EMBL/GenBank/DDBJ whole genome shotgun (WGS) entry which is preliminary data.</text>
</comment>
<keyword evidence="1" id="KW-1133">Transmembrane helix</keyword>
<proteinExistence type="predicted"/>
<feature type="transmembrane region" description="Helical" evidence="1">
    <location>
        <begin position="36"/>
        <end position="55"/>
    </location>
</feature>
<keyword evidence="1" id="KW-0812">Transmembrane</keyword>
<sequence>MRSGEVEKGVGLRRVDEWSPVSGMCNPVSFVRSPSFGVVIVLVVIVLVVIVRVVIGESPTTRCNTRGPHAQKG</sequence>
<protein>
    <submittedName>
        <fullName evidence="2">Uncharacterized protein</fullName>
    </submittedName>
</protein>